<dbReference type="GO" id="GO:0005975">
    <property type="term" value="P:carbohydrate metabolic process"/>
    <property type="evidence" value="ECO:0007669"/>
    <property type="project" value="InterPro"/>
</dbReference>
<comment type="caution">
    <text evidence="5">The sequence shown here is derived from an EMBL/GenBank/DDBJ whole genome shotgun (WGS) entry which is preliminary data.</text>
</comment>
<dbReference type="PANTHER" id="PTHR48050">
    <property type="entry name" value="STEROL 3-BETA-GLUCOSYLTRANSFERASE"/>
    <property type="match status" value="1"/>
</dbReference>
<name>A0AAD2H1C1_9AGAR</name>
<feature type="region of interest" description="Disordered" evidence="2">
    <location>
        <begin position="1"/>
        <end position="35"/>
    </location>
</feature>
<feature type="domain" description="Erythromycin biosynthesis protein CIII-like C-terminal" evidence="4">
    <location>
        <begin position="408"/>
        <end position="504"/>
    </location>
</feature>
<keyword evidence="1" id="KW-0808">Transferase</keyword>
<sequence>MVIISKESECRPSSLDEETMDRPSEQDVTLPPYSELFDSGPLEGSAFRDDGRVDLDLGSKLARTLSVLGPPKVPDDEPTSPGASAPREWKIKLNIVIQVVGSRGDVQPFIALGNALQAFGHRVRLATHDVFEDFVRKSGLEFFPIGGDPADLMAYMVKNPGLIPGMKSLREGDIQRKRGMMAEILEGCWRSCVSPDPISKRPFVAEAIIANPPSFAHLHCAQALSIPVHLMFTMPWSSTRAFPHPLANLTHKDKSSDLSMANYVSYAVVELLTWQGLGDIINRWRHSLDLEPIPMTEVPYLTETLKIPFTYCWSPALVAKPSDWPRRIDVCGFFFRNPPPYSPLPEVEAFLKAGPPPIYIGFGSIVLDDPDRISKSIFSAIRRANVRAIISSGWSKLAGPALNDVLFIGDCPHEWLFQQVSAVVHHGGAGTTACGLRYGKPTVIVPFFGDQPFWGRMIADSGAGPEPIPHKALDGMRLAQAILFCLTAKAQIAAQDIAAKMASERGVDAAVSSFHNNLPPDMQCDLFPERPAAWTVRKKSHVRLSKLAAEILIQSSYITPSSLKRVRTKVIRIVNRRWDPVTGLYSAAIATAANMVEATADMVVKPYAELNRFRASAPPVPPPKDRFQLRNDSSSLESRDLDMAAQSTSDLSRSEDLGEGTSTGSSNRLHLAGAMAAASGKSFSRFLGTGLRGMILDMPLAVTEGMRNVPRLYGDEVKDMGPVDGWKSGSVMAGKNFVSGVYEGLTDIVVQPYKGAKSGGVLGATIGAGKGAVSLATKPISAALGLVFYPGQGVYKSVWKATHADTKRDVLDASREEGRWLLAQQPTNIDYSWVISSFKYGDLRDPDLDES</sequence>
<reference evidence="5" key="1">
    <citation type="submission" date="2023-11" db="EMBL/GenBank/DDBJ databases">
        <authorList>
            <person name="De Vega J J."/>
            <person name="De Vega J J."/>
        </authorList>
    </citation>
    <scope>NUCLEOTIDE SEQUENCE</scope>
</reference>
<feature type="domain" description="Glycosyltransferase family 28 N-terminal" evidence="3">
    <location>
        <begin position="95"/>
        <end position="243"/>
    </location>
</feature>
<evidence type="ECO:0000259" key="3">
    <source>
        <dbReference type="Pfam" id="PF03033"/>
    </source>
</evidence>
<evidence type="ECO:0008006" key="7">
    <source>
        <dbReference type="Google" id="ProtNLM"/>
    </source>
</evidence>
<dbReference type="PANTHER" id="PTHR48050:SF27">
    <property type="entry name" value="GLUCOSYLTRANSFERASE, PUTATIVE (AFU_ORTHOLOGUE AFUA_7G04880)-RELATED"/>
    <property type="match status" value="1"/>
</dbReference>
<dbReference type="EMBL" id="CAVNYO010000122">
    <property type="protein sequence ID" value="CAK5267411.1"/>
    <property type="molecule type" value="Genomic_DNA"/>
</dbReference>
<dbReference type="Gene3D" id="3.40.50.2000">
    <property type="entry name" value="Glycogen Phosphorylase B"/>
    <property type="match status" value="2"/>
</dbReference>
<dbReference type="AlphaFoldDB" id="A0AAD2H1C1"/>
<dbReference type="GO" id="GO:0016906">
    <property type="term" value="F:sterol 3-beta-glucosyltransferase activity"/>
    <property type="evidence" value="ECO:0007669"/>
    <property type="project" value="UniProtKB-ARBA"/>
</dbReference>
<dbReference type="Pfam" id="PF03033">
    <property type="entry name" value="Glyco_transf_28"/>
    <property type="match status" value="1"/>
</dbReference>
<evidence type="ECO:0000256" key="1">
    <source>
        <dbReference type="ARBA" id="ARBA00022679"/>
    </source>
</evidence>
<evidence type="ECO:0000259" key="4">
    <source>
        <dbReference type="Pfam" id="PF06722"/>
    </source>
</evidence>
<evidence type="ECO:0000313" key="6">
    <source>
        <dbReference type="Proteomes" id="UP001295794"/>
    </source>
</evidence>
<feature type="compositionally biased region" description="Basic and acidic residues" evidence="2">
    <location>
        <begin position="1"/>
        <end position="10"/>
    </location>
</feature>
<keyword evidence="6" id="KW-1185">Reference proteome</keyword>
<dbReference type="InterPro" id="IPR004276">
    <property type="entry name" value="GlycoTrans_28_N"/>
</dbReference>
<dbReference type="CDD" id="cd03784">
    <property type="entry name" value="GT1_Gtf-like"/>
    <property type="match status" value="1"/>
</dbReference>
<dbReference type="InterPro" id="IPR010610">
    <property type="entry name" value="EryCIII-like_C"/>
</dbReference>
<gene>
    <name evidence="5" type="ORF">MYCIT1_LOCUS9893</name>
</gene>
<dbReference type="InterPro" id="IPR002213">
    <property type="entry name" value="UDP_glucos_trans"/>
</dbReference>
<dbReference type="InterPro" id="IPR050426">
    <property type="entry name" value="Glycosyltransferase_28"/>
</dbReference>
<dbReference type="Proteomes" id="UP001295794">
    <property type="component" value="Unassembled WGS sequence"/>
</dbReference>
<proteinExistence type="predicted"/>
<protein>
    <recommendedName>
        <fullName evidence="7">Glycosyltransferase family 1 protein</fullName>
    </recommendedName>
</protein>
<feature type="region of interest" description="Disordered" evidence="2">
    <location>
        <begin position="66"/>
        <end position="85"/>
    </location>
</feature>
<dbReference type="FunFam" id="3.40.50.2000:FF:000009">
    <property type="entry name" value="Sterol 3-beta-glucosyltransferase UGT80A2"/>
    <property type="match status" value="1"/>
</dbReference>
<dbReference type="Pfam" id="PF06722">
    <property type="entry name" value="EryCIII-like_C"/>
    <property type="match status" value="1"/>
</dbReference>
<accession>A0AAD2H1C1</accession>
<dbReference type="SUPFAM" id="SSF53756">
    <property type="entry name" value="UDP-Glycosyltransferase/glycogen phosphorylase"/>
    <property type="match status" value="1"/>
</dbReference>
<dbReference type="FunFam" id="3.40.50.2000:FF:000100">
    <property type="entry name" value="Glycosyltransferase family 1 protein"/>
    <property type="match status" value="1"/>
</dbReference>
<evidence type="ECO:0000313" key="5">
    <source>
        <dbReference type="EMBL" id="CAK5267411.1"/>
    </source>
</evidence>
<evidence type="ECO:0000256" key="2">
    <source>
        <dbReference type="SAM" id="MobiDB-lite"/>
    </source>
</evidence>
<organism evidence="5 6">
    <name type="scientific">Mycena citricolor</name>
    <dbReference type="NCBI Taxonomy" id="2018698"/>
    <lineage>
        <taxon>Eukaryota</taxon>
        <taxon>Fungi</taxon>
        <taxon>Dikarya</taxon>
        <taxon>Basidiomycota</taxon>
        <taxon>Agaricomycotina</taxon>
        <taxon>Agaricomycetes</taxon>
        <taxon>Agaricomycetidae</taxon>
        <taxon>Agaricales</taxon>
        <taxon>Marasmiineae</taxon>
        <taxon>Mycenaceae</taxon>
        <taxon>Mycena</taxon>
    </lineage>
</organism>
<feature type="region of interest" description="Disordered" evidence="2">
    <location>
        <begin position="614"/>
        <end position="666"/>
    </location>
</feature>